<keyword evidence="2" id="KW-1185">Reference proteome</keyword>
<dbReference type="EMBL" id="KV875094">
    <property type="protein sequence ID" value="OIW33190.1"/>
    <property type="molecule type" value="Genomic_DNA"/>
</dbReference>
<evidence type="ECO:0000313" key="1">
    <source>
        <dbReference type="EMBL" id="OIW33190.1"/>
    </source>
</evidence>
<proteinExistence type="predicted"/>
<accession>A0A1J7J0C4</accession>
<sequence>MRLFELSTREATAIRNSVDKYKLKQWGFVIFRCTYKSQEKWDQFISLMKEHASDYFEWRDMEDLYASMVWTIIEDAETLEGASLATTAQKFVEWVEGPEGRQDREGSLFDADDAPPVYGPRYTFYLHADEESLESVVDDAKAREAGGYFCKAVRADMALAAEQERQEEGGDPAEELGLEDEEEELVDVRKRVKLDKLVPVYEYVLDTNSWYHLFMEDGVVDI</sequence>
<dbReference type="STRING" id="1408157.A0A1J7J0C4"/>
<gene>
    <name evidence="1" type="ORF">CONLIGDRAFT_711122</name>
</gene>
<dbReference type="AlphaFoldDB" id="A0A1J7J0C4"/>
<name>A0A1J7J0C4_9PEZI</name>
<organism evidence="1 2">
    <name type="scientific">Coniochaeta ligniaria NRRL 30616</name>
    <dbReference type="NCBI Taxonomy" id="1408157"/>
    <lineage>
        <taxon>Eukaryota</taxon>
        <taxon>Fungi</taxon>
        <taxon>Dikarya</taxon>
        <taxon>Ascomycota</taxon>
        <taxon>Pezizomycotina</taxon>
        <taxon>Sordariomycetes</taxon>
        <taxon>Sordariomycetidae</taxon>
        <taxon>Coniochaetales</taxon>
        <taxon>Coniochaetaceae</taxon>
        <taxon>Coniochaeta</taxon>
    </lineage>
</organism>
<dbReference type="OrthoDB" id="4424523at2759"/>
<evidence type="ECO:0000313" key="2">
    <source>
        <dbReference type="Proteomes" id="UP000182658"/>
    </source>
</evidence>
<protein>
    <submittedName>
        <fullName evidence="1">Uncharacterized protein</fullName>
    </submittedName>
</protein>
<dbReference type="InParanoid" id="A0A1J7J0C4"/>
<reference evidence="1 2" key="1">
    <citation type="submission" date="2016-10" db="EMBL/GenBank/DDBJ databases">
        <title>Draft genome sequence of Coniochaeta ligniaria NRRL30616, a lignocellulolytic fungus for bioabatement of inhibitors in plant biomass hydrolysates.</title>
        <authorList>
            <consortium name="DOE Joint Genome Institute"/>
            <person name="Jimenez D.J."/>
            <person name="Hector R.E."/>
            <person name="Riley R."/>
            <person name="Sun H."/>
            <person name="Grigoriev I.V."/>
            <person name="Van Elsas J.D."/>
            <person name="Nichols N.N."/>
        </authorList>
    </citation>
    <scope>NUCLEOTIDE SEQUENCE [LARGE SCALE GENOMIC DNA]</scope>
    <source>
        <strain evidence="1 2">NRRL 30616</strain>
    </source>
</reference>
<dbReference type="Proteomes" id="UP000182658">
    <property type="component" value="Unassembled WGS sequence"/>
</dbReference>